<feature type="compositionally biased region" description="Low complexity" evidence="1">
    <location>
        <begin position="667"/>
        <end position="691"/>
    </location>
</feature>
<dbReference type="PROSITE" id="PS50280">
    <property type="entry name" value="SET"/>
    <property type="match status" value="1"/>
</dbReference>
<protein>
    <recommendedName>
        <fullName evidence="2">SET domain-containing protein</fullName>
    </recommendedName>
</protein>
<dbReference type="Gene3D" id="2.170.270.10">
    <property type="entry name" value="SET domain"/>
    <property type="match status" value="1"/>
</dbReference>
<reference evidence="4" key="2">
    <citation type="submission" date="2009-11" db="EMBL/GenBank/DDBJ databases">
        <title>The Genome Sequence of Allomyces macrogynus strain ATCC 38327.</title>
        <authorList>
            <consortium name="The Broad Institute Genome Sequencing Platform"/>
            <person name="Russ C."/>
            <person name="Cuomo C."/>
            <person name="Shea T."/>
            <person name="Young S.K."/>
            <person name="Zeng Q."/>
            <person name="Koehrsen M."/>
            <person name="Haas B."/>
            <person name="Borodovsky M."/>
            <person name="Guigo R."/>
            <person name="Alvarado L."/>
            <person name="Berlin A."/>
            <person name="Borenstein D."/>
            <person name="Chen Z."/>
            <person name="Engels R."/>
            <person name="Freedman E."/>
            <person name="Gellesch M."/>
            <person name="Goldberg J."/>
            <person name="Griggs A."/>
            <person name="Gujja S."/>
            <person name="Heiman D."/>
            <person name="Hepburn T."/>
            <person name="Howarth C."/>
            <person name="Jen D."/>
            <person name="Larson L."/>
            <person name="Lewis B."/>
            <person name="Mehta T."/>
            <person name="Park D."/>
            <person name="Pearson M."/>
            <person name="Roberts A."/>
            <person name="Saif S."/>
            <person name="Shenoy N."/>
            <person name="Sisk P."/>
            <person name="Stolte C."/>
            <person name="Sykes S."/>
            <person name="Walk T."/>
            <person name="White J."/>
            <person name="Yandava C."/>
            <person name="Burger G."/>
            <person name="Gray M.W."/>
            <person name="Holland P.W.H."/>
            <person name="King N."/>
            <person name="Lang F.B.F."/>
            <person name="Roger A.J."/>
            <person name="Ruiz-Trillo I."/>
            <person name="Lander E."/>
            <person name="Nusbaum C."/>
        </authorList>
    </citation>
    <scope>NUCLEOTIDE SEQUENCE [LARGE SCALE GENOMIC DNA]</scope>
    <source>
        <strain evidence="4">ATCC 38327</strain>
    </source>
</reference>
<evidence type="ECO:0000259" key="2">
    <source>
        <dbReference type="PROSITE" id="PS50280"/>
    </source>
</evidence>
<dbReference type="VEuPathDB" id="FungiDB:AMAG_20251"/>
<reference evidence="3 4" key="1">
    <citation type="submission" date="2009-11" db="EMBL/GenBank/DDBJ databases">
        <title>Annotation of Allomyces macrogynus ATCC 38327.</title>
        <authorList>
            <consortium name="The Broad Institute Genome Sequencing Platform"/>
            <person name="Russ C."/>
            <person name="Cuomo C."/>
            <person name="Burger G."/>
            <person name="Gray M.W."/>
            <person name="Holland P.W.H."/>
            <person name="King N."/>
            <person name="Lang F.B.F."/>
            <person name="Roger A.J."/>
            <person name="Ruiz-Trillo I."/>
            <person name="Young S.K."/>
            <person name="Zeng Q."/>
            <person name="Gargeya S."/>
            <person name="Fitzgerald M."/>
            <person name="Haas B."/>
            <person name="Abouelleil A."/>
            <person name="Alvarado L."/>
            <person name="Arachchi H.M."/>
            <person name="Berlin A."/>
            <person name="Chapman S.B."/>
            <person name="Gearin G."/>
            <person name="Goldberg J."/>
            <person name="Griggs A."/>
            <person name="Gujja S."/>
            <person name="Hansen M."/>
            <person name="Heiman D."/>
            <person name="Howarth C."/>
            <person name="Larimer J."/>
            <person name="Lui A."/>
            <person name="MacDonald P.J.P."/>
            <person name="McCowen C."/>
            <person name="Montmayeur A."/>
            <person name="Murphy C."/>
            <person name="Neiman D."/>
            <person name="Pearson M."/>
            <person name="Priest M."/>
            <person name="Roberts A."/>
            <person name="Saif S."/>
            <person name="Shea T."/>
            <person name="Sisk P."/>
            <person name="Stolte C."/>
            <person name="Sykes S."/>
            <person name="Wortman J."/>
            <person name="Nusbaum C."/>
            <person name="Birren B."/>
        </authorList>
    </citation>
    <scope>NUCLEOTIDE SEQUENCE [LARGE SCALE GENOMIC DNA]</scope>
    <source>
        <strain evidence="3 4">ATCC 38327</strain>
    </source>
</reference>
<dbReference type="AlphaFoldDB" id="A0A0L0T6K4"/>
<dbReference type="OrthoDB" id="79252at2759"/>
<dbReference type="EMBL" id="GG745364">
    <property type="protein sequence ID" value="KNE70184.1"/>
    <property type="molecule type" value="Genomic_DNA"/>
</dbReference>
<feature type="compositionally biased region" description="Basic residues" evidence="1">
    <location>
        <begin position="712"/>
        <end position="722"/>
    </location>
</feature>
<dbReference type="InterPro" id="IPR046341">
    <property type="entry name" value="SET_dom_sf"/>
</dbReference>
<evidence type="ECO:0000313" key="3">
    <source>
        <dbReference type="EMBL" id="KNE70184.1"/>
    </source>
</evidence>
<feature type="compositionally biased region" description="Gly residues" evidence="1">
    <location>
        <begin position="354"/>
        <end position="363"/>
    </location>
</feature>
<feature type="compositionally biased region" description="Polar residues" evidence="1">
    <location>
        <begin position="65"/>
        <end position="79"/>
    </location>
</feature>
<feature type="compositionally biased region" description="Low complexity" evidence="1">
    <location>
        <begin position="53"/>
        <end position="64"/>
    </location>
</feature>
<evidence type="ECO:0000313" key="4">
    <source>
        <dbReference type="Proteomes" id="UP000054350"/>
    </source>
</evidence>
<feature type="compositionally biased region" description="Low complexity" evidence="1">
    <location>
        <begin position="838"/>
        <end position="851"/>
    </location>
</feature>
<dbReference type="InterPro" id="IPR001214">
    <property type="entry name" value="SET_dom"/>
</dbReference>
<feature type="region of interest" description="Disordered" evidence="1">
    <location>
        <begin position="758"/>
        <end position="851"/>
    </location>
</feature>
<feature type="compositionally biased region" description="Low complexity" evidence="1">
    <location>
        <begin position="590"/>
        <end position="599"/>
    </location>
</feature>
<gene>
    <name evidence="3" type="ORF">AMAG_20251</name>
</gene>
<organism evidence="3 4">
    <name type="scientific">Allomyces macrogynus (strain ATCC 38327)</name>
    <name type="common">Allomyces javanicus var. macrogynus</name>
    <dbReference type="NCBI Taxonomy" id="578462"/>
    <lineage>
        <taxon>Eukaryota</taxon>
        <taxon>Fungi</taxon>
        <taxon>Fungi incertae sedis</taxon>
        <taxon>Blastocladiomycota</taxon>
        <taxon>Blastocladiomycetes</taxon>
        <taxon>Blastocladiales</taxon>
        <taxon>Blastocladiaceae</taxon>
        <taxon>Allomyces</taxon>
    </lineage>
</organism>
<name>A0A0L0T6K4_ALLM3</name>
<evidence type="ECO:0000256" key="1">
    <source>
        <dbReference type="SAM" id="MobiDB-lite"/>
    </source>
</evidence>
<sequence length="851" mass="89208">MVGTRLCPPGVALPAFAAVASDSVHASGPSRQRSEGKSATGKSASGKRGAGNAGASASAGSAASETPNTIAGSTSNGTSGAKKKPMSGRGRKRLVPATGGPSNEPGKDASPDPATSAILPPLPPSVARLKSHPPASSHPNHSVHVPPFLATHSRELSTSSVRTEPGDDTEVEENGSGTETDGYRSPAFARSSPTAPGVALPPPPVSPSSIAMPVALVQHTLPHLQGQRVNLDEHVHPADSLLNQDYSIGLTVNLISPVHAPYVQQLVAQAVPDPEVGLSVVASVAADPFLHRHQQMPTPTWRTRSMSEATVCLLILPANDPPPHLVPAPLPYAAPQHVAAAQAAIAASNAQARGGRGGRGGTGARSRQGSVSQTDTAATVPVQFASLYPALESNEDTHGAVTLHINTTVTPVPAGRAVLEYMGHILPASQHPHMLSPFSLQVPGLPLIIDASRESNAARFCRRSCRGNLSPHTYVRRTPNAASPLAVALVANRDIESNEALTVAWSPSDLACLASPAQCKPNPNHYLLFECATCPLSAFPNCALYRALSNNPDLVVVPVLTKPIDSNPAPPRPHAAPAVGAWKHARQRSAPAAAVAAAVPGPPPPPPTVAASESDDLSADETRAAAAAAASLHAHEVRLRDAIALIENRVRARAARNHRSDNDDSGTDSVDSDTSSSDSAMVEPAASSAASTVDVDITSTPSPLPPPPSSPRRTRGRAGRRPLRGAMDLLASASDTSDDERPFRVVARPLKLVPRTVSRRPRHCPQLSARSRSSWGNAPGVASFARQRSRNGTWQPPPRPCPHHLHRARRVRPKSTTLRRRRARLSMRARSRRRYRCPPRLCPSSSSSQRD</sequence>
<feature type="compositionally biased region" description="Basic residues" evidence="1">
    <location>
        <begin position="801"/>
        <end position="837"/>
    </location>
</feature>
<feature type="compositionally biased region" description="Low complexity" evidence="1">
    <location>
        <begin position="37"/>
        <end position="47"/>
    </location>
</feature>
<accession>A0A0L0T6K4</accession>
<dbReference type="SUPFAM" id="SSF82199">
    <property type="entry name" value="SET domain"/>
    <property type="match status" value="1"/>
</dbReference>
<feature type="region of interest" description="Disordered" evidence="1">
    <location>
        <begin position="590"/>
        <end position="622"/>
    </location>
</feature>
<feature type="compositionally biased region" description="Low complexity" evidence="1">
    <location>
        <begin position="132"/>
        <end position="147"/>
    </location>
</feature>
<dbReference type="Proteomes" id="UP000054350">
    <property type="component" value="Unassembled WGS sequence"/>
</dbReference>
<feature type="region of interest" description="Disordered" evidence="1">
    <location>
        <begin position="351"/>
        <end position="375"/>
    </location>
</feature>
<proteinExistence type="predicted"/>
<feature type="region of interest" description="Disordered" evidence="1">
    <location>
        <begin position="653"/>
        <end position="722"/>
    </location>
</feature>
<feature type="compositionally biased region" description="Basic residues" evidence="1">
    <location>
        <begin position="81"/>
        <end position="94"/>
    </location>
</feature>
<feature type="region of interest" description="Disordered" evidence="1">
    <location>
        <begin position="21"/>
        <end position="204"/>
    </location>
</feature>
<feature type="domain" description="SET" evidence="2">
    <location>
        <begin position="380"/>
        <end position="506"/>
    </location>
</feature>
<keyword evidence="4" id="KW-1185">Reference proteome</keyword>